<dbReference type="SUPFAM" id="SSF56672">
    <property type="entry name" value="DNA/RNA polymerases"/>
    <property type="match status" value="1"/>
</dbReference>
<dbReference type="CDD" id="cd01650">
    <property type="entry name" value="RT_nLTR_like"/>
    <property type="match status" value="1"/>
</dbReference>
<dbReference type="AlphaFoldDB" id="A0AAV7VAH3"/>
<evidence type="ECO:0000259" key="1">
    <source>
        <dbReference type="PROSITE" id="PS50878"/>
    </source>
</evidence>
<comment type="caution">
    <text evidence="2">The sequence shown here is derived from an EMBL/GenBank/DDBJ whole genome shotgun (WGS) entry which is preliminary data.</text>
</comment>
<name>A0AAV7VAH3_PLEWA</name>
<dbReference type="EMBL" id="JANPWB010000003">
    <property type="protein sequence ID" value="KAJ1197856.1"/>
    <property type="molecule type" value="Genomic_DNA"/>
</dbReference>
<dbReference type="InterPro" id="IPR043502">
    <property type="entry name" value="DNA/RNA_pol_sf"/>
</dbReference>
<reference evidence="2" key="1">
    <citation type="journal article" date="2022" name="bioRxiv">
        <title>Sequencing and chromosome-scale assembly of the giantPleurodeles waltlgenome.</title>
        <authorList>
            <person name="Brown T."/>
            <person name="Elewa A."/>
            <person name="Iarovenko S."/>
            <person name="Subramanian E."/>
            <person name="Araus A.J."/>
            <person name="Petzold A."/>
            <person name="Susuki M."/>
            <person name="Suzuki K.-i.T."/>
            <person name="Hayashi T."/>
            <person name="Toyoda A."/>
            <person name="Oliveira C."/>
            <person name="Osipova E."/>
            <person name="Leigh N.D."/>
            <person name="Simon A."/>
            <person name="Yun M.H."/>
        </authorList>
    </citation>
    <scope>NUCLEOTIDE SEQUENCE</scope>
    <source>
        <strain evidence="2">20211129_DDA</strain>
        <tissue evidence="2">Liver</tissue>
    </source>
</reference>
<dbReference type="InterPro" id="IPR000477">
    <property type="entry name" value="RT_dom"/>
</dbReference>
<protein>
    <recommendedName>
        <fullName evidence="1">Reverse transcriptase domain-containing protein</fullName>
    </recommendedName>
</protein>
<evidence type="ECO:0000313" key="2">
    <source>
        <dbReference type="EMBL" id="KAJ1197856.1"/>
    </source>
</evidence>
<dbReference type="Pfam" id="PF00078">
    <property type="entry name" value="RVT_1"/>
    <property type="match status" value="1"/>
</dbReference>
<proteinExistence type="predicted"/>
<dbReference type="Proteomes" id="UP001066276">
    <property type="component" value="Chromosome 2_1"/>
</dbReference>
<dbReference type="PROSITE" id="PS50878">
    <property type="entry name" value="RT_POL"/>
    <property type="match status" value="1"/>
</dbReference>
<organism evidence="2 3">
    <name type="scientific">Pleurodeles waltl</name>
    <name type="common">Iberian ribbed newt</name>
    <dbReference type="NCBI Taxonomy" id="8319"/>
    <lineage>
        <taxon>Eukaryota</taxon>
        <taxon>Metazoa</taxon>
        <taxon>Chordata</taxon>
        <taxon>Craniata</taxon>
        <taxon>Vertebrata</taxon>
        <taxon>Euteleostomi</taxon>
        <taxon>Amphibia</taxon>
        <taxon>Batrachia</taxon>
        <taxon>Caudata</taxon>
        <taxon>Salamandroidea</taxon>
        <taxon>Salamandridae</taxon>
        <taxon>Pleurodelinae</taxon>
        <taxon>Pleurodeles</taxon>
    </lineage>
</organism>
<evidence type="ECO:0000313" key="3">
    <source>
        <dbReference type="Proteomes" id="UP001066276"/>
    </source>
</evidence>
<sequence length="346" mass="38306">MARALVPIFQEVLDSGMYPPSWKETIVVPLKKKPDGDSQDLNNLRPIAFLAKILEKALNKELGEFLVDGGGLDSSQHGFKKAHSTETALISSSDAIRRLVDEGQGAILELLDLSAAFNTISPYLLTSRLSQAGIRGRALKLLESFLSNRWTTVSCGNFTSSSYLLPCRIPQGSSLSPTLFNLYVAPLADIIRSFGFIATSYADDTQLIIPIKKPWEEVADRFSNCMQGVSNWMKANWLKINATKTEILGFGLAKELWNTRCGTLPTPTTVFWYCGPRSSLRGEGLVDANPELNNTSVKMLNHLVQAVLKIATSNTIMPRLLHRDSFEFFDEEGIRQSEAGIETWDS</sequence>
<keyword evidence="3" id="KW-1185">Reference proteome</keyword>
<gene>
    <name evidence="2" type="ORF">NDU88_001701</name>
</gene>
<dbReference type="PANTHER" id="PTHR33332">
    <property type="entry name" value="REVERSE TRANSCRIPTASE DOMAIN-CONTAINING PROTEIN"/>
    <property type="match status" value="1"/>
</dbReference>
<accession>A0AAV7VAH3</accession>
<feature type="domain" description="Reverse transcriptase" evidence="1">
    <location>
        <begin position="11"/>
        <end position="285"/>
    </location>
</feature>